<evidence type="ECO:0000313" key="5">
    <source>
        <dbReference type="EMBL" id="KPM49953.1"/>
    </source>
</evidence>
<dbReference type="InterPro" id="IPR020449">
    <property type="entry name" value="Tscrpt_reg_AraC-type_HTH"/>
</dbReference>
<evidence type="ECO:0000256" key="2">
    <source>
        <dbReference type="ARBA" id="ARBA00023125"/>
    </source>
</evidence>
<dbReference type="GO" id="GO:0005829">
    <property type="term" value="C:cytosol"/>
    <property type="evidence" value="ECO:0007669"/>
    <property type="project" value="TreeGrafter"/>
</dbReference>
<protein>
    <recommendedName>
        <fullName evidence="4">HTH araC/xylS-type domain-containing protein</fullName>
    </recommendedName>
</protein>
<keyword evidence="1" id="KW-0805">Transcription regulation</keyword>
<dbReference type="PANTHER" id="PTHR47894:SF4">
    <property type="entry name" value="HTH-TYPE TRANSCRIPTIONAL REGULATOR GADX"/>
    <property type="match status" value="1"/>
</dbReference>
<organism evidence="5 6">
    <name type="scientific">Jiulongibacter sediminis</name>
    <dbReference type="NCBI Taxonomy" id="1605367"/>
    <lineage>
        <taxon>Bacteria</taxon>
        <taxon>Pseudomonadati</taxon>
        <taxon>Bacteroidota</taxon>
        <taxon>Cytophagia</taxon>
        <taxon>Cytophagales</taxon>
        <taxon>Leadbetterellaceae</taxon>
        <taxon>Jiulongibacter</taxon>
    </lineage>
</organism>
<dbReference type="OrthoDB" id="5582699at2"/>
<dbReference type="STRING" id="1605367.AFM12_05140"/>
<dbReference type="InterPro" id="IPR009057">
    <property type="entry name" value="Homeodomain-like_sf"/>
</dbReference>
<dbReference type="AlphaFoldDB" id="A0A0P7BZY1"/>
<evidence type="ECO:0000256" key="1">
    <source>
        <dbReference type="ARBA" id="ARBA00023015"/>
    </source>
</evidence>
<dbReference type="PROSITE" id="PS01124">
    <property type="entry name" value="HTH_ARAC_FAMILY_2"/>
    <property type="match status" value="1"/>
</dbReference>
<dbReference type="Gene3D" id="1.10.10.60">
    <property type="entry name" value="Homeodomain-like"/>
    <property type="match status" value="1"/>
</dbReference>
<evidence type="ECO:0000256" key="3">
    <source>
        <dbReference type="ARBA" id="ARBA00023163"/>
    </source>
</evidence>
<comment type="caution">
    <text evidence="5">The sequence shown here is derived from an EMBL/GenBank/DDBJ whole genome shotgun (WGS) entry which is preliminary data.</text>
</comment>
<name>A0A0P7BZY1_9BACT</name>
<dbReference type="PATRIC" id="fig|1605367.3.peg.2381"/>
<proteinExistence type="predicted"/>
<dbReference type="SMART" id="SM00342">
    <property type="entry name" value="HTH_ARAC"/>
    <property type="match status" value="1"/>
</dbReference>
<evidence type="ECO:0000313" key="6">
    <source>
        <dbReference type="Proteomes" id="UP000050454"/>
    </source>
</evidence>
<dbReference type="PRINTS" id="PR00032">
    <property type="entry name" value="HTHARAC"/>
</dbReference>
<dbReference type="GO" id="GO:0000976">
    <property type="term" value="F:transcription cis-regulatory region binding"/>
    <property type="evidence" value="ECO:0007669"/>
    <property type="project" value="TreeGrafter"/>
</dbReference>
<gene>
    <name evidence="5" type="ORF">AFM12_05140</name>
</gene>
<accession>A0A0P7BZY1</accession>
<keyword evidence="6" id="KW-1185">Reference proteome</keyword>
<keyword evidence="2" id="KW-0238">DNA-binding</keyword>
<dbReference type="Pfam" id="PF12625">
    <property type="entry name" value="Arabinose_bd"/>
    <property type="match status" value="1"/>
</dbReference>
<dbReference type="SUPFAM" id="SSF46689">
    <property type="entry name" value="Homeodomain-like"/>
    <property type="match status" value="1"/>
</dbReference>
<dbReference type="Pfam" id="PF12833">
    <property type="entry name" value="HTH_18"/>
    <property type="match status" value="1"/>
</dbReference>
<keyword evidence="3" id="KW-0804">Transcription</keyword>
<dbReference type="PANTHER" id="PTHR47894">
    <property type="entry name" value="HTH-TYPE TRANSCRIPTIONAL REGULATOR GADX"/>
    <property type="match status" value="1"/>
</dbReference>
<dbReference type="InterPro" id="IPR032687">
    <property type="entry name" value="AraC-type_N"/>
</dbReference>
<feature type="domain" description="HTH araC/xylS-type" evidence="4">
    <location>
        <begin position="229"/>
        <end position="327"/>
    </location>
</feature>
<dbReference type="InterPro" id="IPR018060">
    <property type="entry name" value="HTH_AraC"/>
</dbReference>
<dbReference type="GO" id="GO:0003700">
    <property type="term" value="F:DNA-binding transcription factor activity"/>
    <property type="evidence" value="ECO:0007669"/>
    <property type="project" value="InterPro"/>
</dbReference>
<reference evidence="5 6" key="1">
    <citation type="submission" date="2015-07" db="EMBL/GenBank/DDBJ databases">
        <title>The draft genome sequence of Leadbetterella sp. JN14-9.</title>
        <authorList>
            <person name="Liu Y."/>
            <person name="Du J."/>
            <person name="Shao Z."/>
        </authorList>
    </citation>
    <scope>NUCLEOTIDE SEQUENCE [LARGE SCALE GENOMIC DNA]</scope>
    <source>
        <strain evidence="5 6">JN14-9</strain>
    </source>
</reference>
<dbReference type="EMBL" id="LGTQ01000005">
    <property type="protein sequence ID" value="KPM49953.1"/>
    <property type="molecule type" value="Genomic_DNA"/>
</dbReference>
<evidence type="ECO:0000259" key="4">
    <source>
        <dbReference type="PROSITE" id="PS01124"/>
    </source>
</evidence>
<sequence length="328" mass="37129">MHFVSASIYHKAVYLALKEGLSPQSIRHHKDAPELQKSSKYIPISFLYDVYEGADQQLSAGFSVRQGMQLDSDDYGTLGLSWKTCWLAREVFDRLERFMILVTDHGNIRLEESGGFTTLEIVRNPNRRGVEMANEVSFVMIAGIFIEVTGKDISPSAIQFKHSAASGQLFEDYFQCKVSFDQSKNIISYKTADITVPTLKADKSIHQFLLERMNEEKEGIYQSADHLLKEIIRLITEALPSGIPSIIQVAEYLGLSARTLKRRLADKGLTFRELVQNIQQDEARNLLRNPGLSMGEIAFQTGFSEQSAFNRAFKRWTGLSPADYRKNS</sequence>
<dbReference type="RefSeq" id="WP_055144591.1">
    <property type="nucleotide sequence ID" value="NZ_JXSZ01000005.1"/>
</dbReference>
<dbReference type="Proteomes" id="UP000050454">
    <property type="component" value="Unassembled WGS sequence"/>
</dbReference>